<feature type="region of interest" description="Disordered" evidence="1">
    <location>
        <begin position="1"/>
        <end position="27"/>
    </location>
</feature>
<gene>
    <name evidence="2" type="ORF">ACH5RR_039420</name>
</gene>
<feature type="compositionally biased region" description="Polar residues" evidence="1">
    <location>
        <begin position="7"/>
        <end position="16"/>
    </location>
</feature>
<keyword evidence="3" id="KW-1185">Reference proteome</keyword>
<name>A0ABD2Y3A6_9GENT</name>
<proteinExistence type="predicted"/>
<evidence type="ECO:0000313" key="3">
    <source>
        <dbReference type="Proteomes" id="UP001630127"/>
    </source>
</evidence>
<dbReference type="AlphaFoldDB" id="A0ABD2Y3A6"/>
<feature type="region of interest" description="Disordered" evidence="1">
    <location>
        <begin position="42"/>
        <end position="61"/>
    </location>
</feature>
<evidence type="ECO:0000256" key="1">
    <source>
        <dbReference type="SAM" id="MobiDB-lite"/>
    </source>
</evidence>
<sequence length="96" mass="10500">MKLPIESQKTTGTTPVNPMRLPTDSEKKFDFDFNNTKLISSSLSSMKKKNNDSVGGTSSASVYQQHTGGWWNPHSRCQAPTAKDGGTLTLAVAFHR</sequence>
<accession>A0ABD2Y3A6</accession>
<dbReference type="Proteomes" id="UP001630127">
    <property type="component" value="Unassembled WGS sequence"/>
</dbReference>
<comment type="caution">
    <text evidence="2">The sequence shown here is derived from an EMBL/GenBank/DDBJ whole genome shotgun (WGS) entry which is preliminary data.</text>
</comment>
<protein>
    <submittedName>
        <fullName evidence="2">Uncharacterized protein</fullName>
    </submittedName>
</protein>
<dbReference type="EMBL" id="JBJUIK010000016">
    <property type="protein sequence ID" value="KAL3500327.1"/>
    <property type="molecule type" value="Genomic_DNA"/>
</dbReference>
<evidence type="ECO:0000313" key="2">
    <source>
        <dbReference type="EMBL" id="KAL3500327.1"/>
    </source>
</evidence>
<reference evidence="2 3" key="1">
    <citation type="submission" date="2024-11" db="EMBL/GenBank/DDBJ databases">
        <title>A near-complete genome assembly of Cinchona calisaya.</title>
        <authorList>
            <person name="Lian D.C."/>
            <person name="Zhao X.W."/>
            <person name="Wei L."/>
        </authorList>
    </citation>
    <scope>NUCLEOTIDE SEQUENCE [LARGE SCALE GENOMIC DNA]</scope>
    <source>
        <tissue evidence="2">Nenye</tissue>
    </source>
</reference>
<organism evidence="2 3">
    <name type="scientific">Cinchona calisaya</name>
    <dbReference type="NCBI Taxonomy" id="153742"/>
    <lineage>
        <taxon>Eukaryota</taxon>
        <taxon>Viridiplantae</taxon>
        <taxon>Streptophyta</taxon>
        <taxon>Embryophyta</taxon>
        <taxon>Tracheophyta</taxon>
        <taxon>Spermatophyta</taxon>
        <taxon>Magnoliopsida</taxon>
        <taxon>eudicotyledons</taxon>
        <taxon>Gunneridae</taxon>
        <taxon>Pentapetalae</taxon>
        <taxon>asterids</taxon>
        <taxon>lamiids</taxon>
        <taxon>Gentianales</taxon>
        <taxon>Rubiaceae</taxon>
        <taxon>Cinchonoideae</taxon>
        <taxon>Cinchoneae</taxon>
        <taxon>Cinchona</taxon>
    </lineage>
</organism>